<name>A0ABW8QXB1_9PSED</name>
<keyword evidence="1" id="KW-0479">Metal-binding</keyword>
<dbReference type="Gene3D" id="1.10.600.10">
    <property type="entry name" value="Farnesyl Diphosphate Synthase"/>
    <property type="match status" value="1"/>
</dbReference>
<comment type="caution">
    <text evidence="2">The sequence shown here is derived from an EMBL/GenBank/DDBJ whole genome shotgun (WGS) entry which is preliminary data.</text>
</comment>
<evidence type="ECO:0000313" key="3">
    <source>
        <dbReference type="Proteomes" id="UP001623008"/>
    </source>
</evidence>
<keyword evidence="1" id="KW-0456">Lyase</keyword>
<evidence type="ECO:0000256" key="1">
    <source>
        <dbReference type="RuleBase" id="RU366034"/>
    </source>
</evidence>
<dbReference type="Pfam" id="PF19086">
    <property type="entry name" value="Terpene_syn_C_2"/>
    <property type="match status" value="1"/>
</dbReference>
<keyword evidence="1" id="KW-0460">Magnesium</keyword>
<comment type="cofactor">
    <cofactor evidence="1">
        <name>Mg(2+)</name>
        <dbReference type="ChEBI" id="CHEBI:18420"/>
    </cofactor>
</comment>
<dbReference type="PANTHER" id="PTHR35201">
    <property type="entry name" value="TERPENE SYNTHASE"/>
    <property type="match status" value="1"/>
</dbReference>
<organism evidence="2 3">
    <name type="scientific">Pseudomonas pergaminensis</name>
    <dbReference type="NCBI Taxonomy" id="2853159"/>
    <lineage>
        <taxon>Bacteria</taxon>
        <taxon>Pseudomonadati</taxon>
        <taxon>Pseudomonadota</taxon>
        <taxon>Gammaproteobacteria</taxon>
        <taxon>Pseudomonadales</taxon>
        <taxon>Pseudomonadaceae</taxon>
        <taxon>Pseudomonas</taxon>
    </lineage>
</organism>
<dbReference type="PANTHER" id="PTHR35201:SF4">
    <property type="entry name" value="BETA-PINACENE SYNTHASE-RELATED"/>
    <property type="match status" value="1"/>
</dbReference>
<dbReference type="InterPro" id="IPR034686">
    <property type="entry name" value="Terpene_cyclase-like_2"/>
</dbReference>
<dbReference type="SUPFAM" id="SSF48576">
    <property type="entry name" value="Terpenoid synthases"/>
    <property type="match status" value="1"/>
</dbReference>
<accession>A0ABW8QXB1</accession>
<comment type="similarity">
    <text evidence="1">Belongs to the terpene synthase family.</text>
</comment>
<sequence>MNINPASLTPLLEVVEVANVPAHTGVHQLELQYPKAWFAPREQVARAEEIEEQTIEWMRDLGLLQDSAQTAVVRAMLPRVYGGCPCSTLGYDAALLFTQYLTMWLLWDDEVAESTTDIAALEADFNAMAGAENAVPDTPYRTAWRQIGDGIECMGGSIALRQRWVKAMREYASYAIAEVRVRNSASSDNRTFEEAFYMRTMSIGAKPCIVYLEACSGIELGEEITARHEYQQLAWRSAVLQGLQNDLASIHKDFLKNEIETNMVLRYQRDSGCSVMNACRAILDIHDDSIEVFDELTEKLLEQVEGNVKQRLQAYFDYVRYMETGFGFYHTRADRYLRQAAVTQGKLLRFTLTRR</sequence>
<gene>
    <name evidence="2" type="ORF">ACJEBJ_08950</name>
</gene>
<dbReference type="RefSeq" id="WP_406597256.1">
    <property type="nucleotide sequence ID" value="NZ_JBJHQF010000010.1"/>
</dbReference>
<dbReference type="Proteomes" id="UP001623008">
    <property type="component" value="Unassembled WGS sequence"/>
</dbReference>
<reference evidence="2 3" key="1">
    <citation type="submission" date="2024-11" db="EMBL/GenBank/DDBJ databases">
        <authorList>
            <person name="Lucas J.A."/>
        </authorList>
    </citation>
    <scope>NUCLEOTIDE SEQUENCE [LARGE SCALE GENOMIC DNA]</scope>
    <source>
        <strain evidence="2 3">Z 7.15</strain>
    </source>
</reference>
<protein>
    <recommendedName>
        <fullName evidence="1">Terpene synthase</fullName>
        <ecNumber evidence="1">4.2.3.-</ecNumber>
    </recommendedName>
</protein>
<dbReference type="InterPro" id="IPR008949">
    <property type="entry name" value="Isoprenoid_synthase_dom_sf"/>
</dbReference>
<dbReference type="EMBL" id="JBJHQF010000010">
    <property type="protein sequence ID" value="MFK9004249.1"/>
    <property type="molecule type" value="Genomic_DNA"/>
</dbReference>
<proteinExistence type="inferred from homology"/>
<keyword evidence="3" id="KW-1185">Reference proteome</keyword>
<dbReference type="EC" id="4.2.3.-" evidence="1"/>
<evidence type="ECO:0000313" key="2">
    <source>
        <dbReference type="EMBL" id="MFK9004249.1"/>
    </source>
</evidence>